<dbReference type="RefSeq" id="WP_123864833.1">
    <property type="nucleotide sequence ID" value="NZ_LT907978.1"/>
</dbReference>
<dbReference type="STRING" id="39488.ERS852450_02803"/>
<dbReference type="EMBL" id="LT907978">
    <property type="protein sequence ID" value="SOB71437.1"/>
    <property type="molecule type" value="Genomic_DNA"/>
</dbReference>
<reference evidence="4" key="1">
    <citation type="submission" date="2017-09" db="EMBL/GenBank/DDBJ databases">
        <authorList>
            <person name="Shetty A S."/>
        </authorList>
    </citation>
    <scope>NUCLEOTIDE SEQUENCE [LARGE SCALE GENOMIC DNA]</scope>
</reference>
<organism evidence="3 4">
    <name type="scientific">Anaerobutyricum hallii</name>
    <dbReference type="NCBI Taxonomy" id="39488"/>
    <lineage>
        <taxon>Bacteria</taxon>
        <taxon>Bacillati</taxon>
        <taxon>Bacillota</taxon>
        <taxon>Clostridia</taxon>
        <taxon>Lachnospirales</taxon>
        <taxon>Lachnospiraceae</taxon>
        <taxon>Anaerobutyricum</taxon>
    </lineage>
</organism>
<gene>
    <name evidence="3" type="ORF">EHLA_0690</name>
</gene>
<proteinExistence type="predicted"/>
<evidence type="ECO:0000256" key="1">
    <source>
        <dbReference type="SAM" id="Coils"/>
    </source>
</evidence>
<keyword evidence="4" id="KW-1185">Reference proteome</keyword>
<dbReference type="KEGG" id="ehl:EHLA_0690"/>
<accession>A0A285PQ87</accession>
<sequence length="196" mass="22238">MRCKELIATFTMEAGLVIAAVLAVAGVVQWKRQSGRQQKEKYILDYAGQVSELESQRREEERQLRQEEEKKQRDRVFGMDFLITHGSAFGGCAAVCADGTIRKDKVALDNILMYGKHPSGKEFTYYIEDQGLEICASDQPEELIIVSKQQPFEIREAGLSRDQGISTKKAVIKQDVTYYIILESKHEISIKATKRC</sequence>
<name>A0A285PQ87_9FIRM</name>
<protein>
    <submittedName>
        <fullName evidence="3">Uncharacterized protein</fullName>
    </submittedName>
</protein>
<feature type="coiled-coil region" evidence="1">
    <location>
        <begin position="43"/>
        <end position="73"/>
    </location>
</feature>
<dbReference type="AlphaFoldDB" id="A0A285PQ87"/>
<keyword evidence="2" id="KW-0472">Membrane</keyword>
<keyword evidence="2" id="KW-1133">Transmembrane helix</keyword>
<keyword evidence="2" id="KW-0812">Transmembrane</keyword>
<evidence type="ECO:0000313" key="3">
    <source>
        <dbReference type="EMBL" id="SOB71437.1"/>
    </source>
</evidence>
<evidence type="ECO:0000313" key="4">
    <source>
        <dbReference type="Proteomes" id="UP000217549"/>
    </source>
</evidence>
<dbReference type="Proteomes" id="UP000217549">
    <property type="component" value="Chromosome I"/>
</dbReference>
<feature type="transmembrane region" description="Helical" evidence="2">
    <location>
        <begin position="6"/>
        <end position="28"/>
    </location>
</feature>
<evidence type="ECO:0000256" key="2">
    <source>
        <dbReference type="SAM" id="Phobius"/>
    </source>
</evidence>
<keyword evidence="1" id="KW-0175">Coiled coil</keyword>